<protein>
    <submittedName>
        <fullName evidence="2">Uncharacterized protein</fullName>
    </submittedName>
</protein>
<reference evidence="2 3" key="1">
    <citation type="submission" date="2013-11" db="EMBL/GenBank/DDBJ databases">
        <title>The Genome Sequence of Phytophthora parasitica CJ01A1.</title>
        <authorList>
            <consortium name="The Broad Institute Genomics Platform"/>
            <person name="Russ C."/>
            <person name="Tyler B."/>
            <person name="Panabieres F."/>
            <person name="Shan W."/>
            <person name="Tripathy S."/>
            <person name="Grunwald N."/>
            <person name="Machado M."/>
            <person name="Johnson C.S."/>
            <person name="Walker B."/>
            <person name="Young S.K."/>
            <person name="Zeng Q."/>
            <person name="Gargeya S."/>
            <person name="Fitzgerald M."/>
            <person name="Haas B."/>
            <person name="Abouelleil A."/>
            <person name="Allen A.W."/>
            <person name="Alvarado L."/>
            <person name="Arachchi H.M."/>
            <person name="Berlin A.M."/>
            <person name="Chapman S.B."/>
            <person name="Gainer-Dewar J."/>
            <person name="Goldberg J."/>
            <person name="Griggs A."/>
            <person name="Gujja S."/>
            <person name="Hansen M."/>
            <person name="Howarth C."/>
            <person name="Imamovic A."/>
            <person name="Ireland A."/>
            <person name="Larimer J."/>
            <person name="McCowan C."/>
            <person name="Murphy C."/>
            <person name="Pearson M."/>
            <person name="Poon T.W."/>
            <person name="Priest M."/>
            <person name="Roberts A."/>
            <person name="Saif S."/>
            <person name="Shea T."/>
            <person name="Sisk P."/>
            <person name="Sykes S."/>
            <person name="Wortman J."/>
            <person name="Nusbaum C."/>
            <person name="Birren B."/>
        </authorList>
    </citation>
    <scope>NUCLEOTIDE SEQUENCE [LARGE SCALE GENOMIC DNA]</scope>
    <source>
        <strain evidence="2 3">CJ01A1</strain>
    </source>
</reference>
<feature type="compositionally biased region" description="Polar residues" evidence="1">
    <location>
        <begin position="1"/>
        <end position="14"/>
    </location>
</feature>
<accession>W2WYV3</accession>
<evidence type="ECO:0000256" key="1">
    <source>
        <dbReference type="SAM" id="MobiDB-lite"/>
    </source>
</evidence>
<dbReference type="EMBL" id="ANIX01001964">
    <property type="protein sequence ID" value="ETP15507.1"/>
    <property type="molecule type" value="Genomic_DNA"/>
</dbReference>
<feature type="non-terminal residue" evidence="2">
    <location>
        <position position="1"/>
    </location>
</feature>
<feature type="non-terminal residue" evidence="2">
    <location>
        <position position="40"/>
    </location>
</feature>
<sequence>STPQKQTIRRQNLQPPDLQRADESSTEENLPDCDSTIGDV</sequence>
<feature type="region of interest" description="Disordered" evidence="1">
    <location>
        <begin position="1"/>
        <end position="40"/>
    </location>
</feature>
<dbReference type="Proteomes" id="UP000018958">
    <property type="component" value="Unassembled WGS sequence"/>
</dbReference>
<dbReference type="AlphaFoldDB" id="W2WYV3"/>
<proteinExistence type="predicted"/>
<comment type="caution">
    <text evidence="2">The sequence shown here is derived from an EMBL/GenBank/DDBJ whole genome shotgun (WGS) entry which is preliminary data.</text>
</comment>
<evidence type="ECO:0000313" key="2">
    <source>
        <dbReference type="EMBL" id="ETP15507.1"/>
    </source>
</evidence>
<name>W2WYV3_PHYNI</name>
<gene>
    <name evidence="2" type="ORF">F441_09755</name>
</gene>
<organism evidence="2 3">
    <name type="scientific">Phytophthora nicotianae CJ01A1</name>
    <dbReference type="NCBI Taxonomy" id="1317063"/>
    <lineage>
        <taxon>Eukaryota</taxon>
        <taxon>Sar</taxon>
        <taxon>Stramenopiles</taxon>
        <taxon>Oomycota</taxon>
        <taxon>Peronosporomycetes</taxon>
        <taxon>Peronosporales</taxon>
        <taxon>Peronosporaceae</taxon>
        <taxon>Phytophthora</taxon>
    </lineage>
</organism>
<evidence type="ECO:0000313" key="3">
    <source>
        <dbReference type="Proteomes" id="UP000018958"/>
    </source>
</evidence>